<evidence type="ECO:0000313" key="3">
    <source>
        <dbReference type="Proteomes" id="UP000269945"/>
    </source>
</evidence>
<proteinExistence type="predicted"/>
<dbReference type="InterPro" id="IPR013530">
    <property type="entry name" value="PAD_C"/>
</dbReference>
<dbReference type="GO" id="GO:0005509">
    <property type="term" value="F:calcium ion binding"/>
    <property type="evidence" value="ECO:0007669"/>
    <property type="project" value="InterPro"/>
</dbReference>
<dbReference type="EMBL" id="CYRY02001795">
    <property type="protein sequence ID" value="VCW66428.1"/>
    <property type="molecule type" value="Genomic_DNA"/>
</dbReference>
<dbReference type="Gene3D" id="3.75.10.10">
    <property type="entry name" value="L-arginine/glycine Amidinotransferase, Chain A"/>
    <property type="match status" value="1"/>
</dbReference>
<dbReference type="GO" id="GO:0005737">
    <property type="term" value="C:cytoplasm"/>
    <property type="evidence" value="ECO:0007669"/>
    <property type="project" value="InterPro"/>
</dbReference>
<dbReference type="AlphaFoldDB" id="A0A9X9LER2"/>
<dbReference type="Proteomes" id="UP000269945">
    <property type="component" value="Unassembled WGS sequence"/>
</dbReference>
<feature type="non-terminal residue" evidence="2">
    <location>
        <position position="73"/>
    </location>
</feature>
<name>A0A9X9LER2_GULGU</name>
<dbReference type="GO" id="GO:0004668">
    <property type="term" value="F:protein-arginine deiminase activity"/>
    <property type="evidence" value="ECO:0007669"/>
    <property type="project" value="InterPro"/>
</dbReference>
<keyword evidence="3" id="KW-1185">Reference proteome</keyword>
<accession>A0A9X9LER2</accession>
<dbReference type="SUPFAM" id="SSF55909">
    <property type="entry name" value="Pentein"/>
    <property type="match status" value="1"/>
</dbReference>
<evidence type="ECO:0000259" key="1">
    <source>
        <dbReference type="Pfam" id="PF03068"/>
    </source>
</evidence>
<dbReference type="PANTHER" id="PTHR10837">
    <property type="entry name" value="PEPTIDYLARGININE DEIMINASE"/>
    <property type="match status" value="1"/>
</dbReference>
<dbReference type="Pfam" id="PF03068">
    <property type="entry name" value="PAD"/>
    <property type="match status" value="1"/>
</dbReference>
<evidence type="ECO:0000313" key="2">
    <source>
        <dbReference type="EMBL" id="VCW66428.1"/>
    </source>
</evidence>
<organism evidence="2 3">
    <name type="scientific">Gulo gulo</name>
    <name type="common">Wolverine</name>
    <name type="synonym">Gluton</name>
    <dbReference type="NCBI Taxonomy" id="48420"/>
    <lineage>
        <taxon>Eukaryota</taxon>
        <taxon>Metazoa</taxon>
        <taxon>Chordata</taxon>
        <taxon>Craniata</taxon>
        <taxon>Vertebrata</taxon>
        <taxon>Euteleostomi</taxon>
        <taxon>Mammalia</taxon>
        <taxon>Eutheria</taxon>
        <taxon>Laurasiatheria</taxon>
        <taxon>Carnivora</taxon>
        <taxon>Caniformia</taxon>
        <taxon>Musteloidea</taxon>
        <taxon>Mustelidae</taxon>
        <taxon>Guloninae</taxon>
        <taxon>Gulo</taxon>
    </lineage>
</organism>
<reference evidence="2 3" key="1">
    <citation type="submission" date="2018-10" db="EMBL/GenBank/DDBJ databases">
        <authorList>
            <person name="Ekblom R."/>
            <person name="Jareborg N."/>
        </authorList>
    </citation>
    <scope>NUCLEOTIDE SEQUENCE [LARGE SCALE GENOMIC DNA]</scope>
    <source>
        <tissue evidence="2">Muscle</tissue>
    </source>
</reference>
<protein>
    <recommendedName>
        <fullName evidence="1">Protein-arginine deiminase C-terminal domain-containing protein</fullName>
    </recommendedName>
</protein>
<gene>
    <name evidence="2" type="ORF">BN2614_LOCUS2</name>
</gene>
<sequence>QDKSEGDKGFRLLLASPSSCYRLFEEKKKDGYGDMTLLEEVREDQLLSNGRESNTINQLLTDGNLRKQNNYVE</sequence>
<comment type="caution">
    <text evidence="2">The sequence shown here is derived from an EMBL/GenBank/DDBJ whole genome shotgun (WGS) entry which is preliminary data.</text>
</comment>
<dbReference type="InterPro" id="IPR004303">
    <property type="entry name" value="PAD"/>
</dbReference>
<dbReference type="GO" id="GO:0005634">
    <property type="term" value="C:nucleus"/>
    <property type="evidence" value="ECO:0007669"/>
    <property type="project" value="TreeGrafter"/>
</dbReference>
<dbReference type="PANTHER" id="PTHR10837:SF4">
    <property type="entry name" value="PROTEIN-ARGININE DEIMINASE TYPE-6"/>
    <property type="match status" value="1"/>
</dbReference>
<feature type="non-terminal residue" evidence="2">
    <location>
        <position position="1"/>
    </location>
</feature>
<feature type="domain" description="Protein-arginine deiminase C-terminal" evidence="1">
    <location>
        <begin position="5"/>
        <end position="73"/>
    </location>
</feature>